<organism evidence="5 6">
    <name type="scientific">Sphingopyxis soli</name>
    <dbReference type="NCBI Taxonomy" id="592051"/>
    <lineage>
        <taxon>Bacteria</taxon>
        <taxon>Pseudomonadati</taxon>
        <taxon>Pseudomonadota</taxon>
        <taxon>Alphaproteobacteria</taxon>
        <taxon>Sphingomonadales</taxon>
        <taxon>Sphingomonadaceae</taxon>
        <taxon>Sphingopyxis</taxon>
    </lineage>
</organism>
<accession>A0ABN1M9V4</accession>
<name>A0ABN1M9V4_9SPHN</name>
<gene>
    <name evidence="5" type="ORF">GCM10009115_27490</name>
</gene>
<evidence type="ECO:0000259" key="3">
    <source>
        <dbReference type="Pfam" id="PF02678"/>
    </source>
</evidence>
<proteinExistence type="inferred from homology"/>
<evidence type="ECO:0000313" key="5">
    <source>
        <dbReference type="EMBL" id="GAA0866128.1"/>
    </source>
</evidence>
<evidence type="ECO:0000259" key="4">
    <source>
        <dbReference type="Pfam" id="PF17954"/>
    </source>
</evidence>
<evidence type="ECO:0000256" key="1">
    <source>
        <dbReference type="ARBA" id="ARBA00008416"/>
    </source>
</evidence>
<protein>
    <submittedName>
        <fullName evidence="5">Pirin family protein</fullName>
    </submittedName>
</protein>
<comment type="similarity">
    <text evidence="1 2">Belongs to the pirin family.</text>
</comment>
<evidence type="ECO:0000256" key="2">
    <source>
        <dbReference type="RuleBase" id="RU003457"/>
    </source>
</evidence>
<dbReference type="Pfam" id="PF17954">
    <property type="entry name" value="Pirin_C_2"/>
    <property type="match status" value="1"/>
</dbReference>
<feature type="domain" description="Pirin N-terminal" evidence="3">
    <location>
        <begin position="51"/>
        <end position="159"/>
    </location>
</feature>
<dbReference type="Proteomes" id="UP001500738">
    <property type="component" value="Unassembled WGS sequence"/>
</dbReference>
<dbReference type="Gene3D" id="2.60.120.10">
    <property type="entry name" value="Jelly Rolls"/>
    <property type="match status" value="2"/>
</dbReference>
<dbReference type="InterPro" id="IPR012093">
    <property type="entry name" value="Pirin"/>
</dbReference>
<dbReference type="SUPFAM" id="SSF51182">
    <property type="entry name" value="RmlC-like cupins"/>
    <property type="match status" value="1"/>
</dbReference>
<dbReference type="CDD" id="cd02910">
    <property type="entry name" value="cupin_Yhhw_N"/>
    <property type="match status" value="1"/>
</dbReference>
<dbReference type="Pfam" id="PF02678">
    <property type="entry name" value="Pirin"/>
    <property type="match status" value="1"/>
</dbReference>
<dbReference type="PANTHER" id="PTHR43212:SF3">
    <property type="entry name" value="QUERCETIN 2,3-DIOXYGENASE"/>
    <property type="match status" value="1"/>
</dbReference>
<comment type="caution">
    <text evidence="5">The sequence shown here is derived from an EMBL/GenBank/DDBJ whole genome shotgun (WGS) entry which is preliminary data.</text>
</comment>
<dbReference type="InterPro" id="IPR041602">
    <property type="entry name" value="Quercetinase_C"/>
</dbReference>
<evidence type="ECO:0000313" key="6">
    <source>
        <dbReference type="Proteomes" id="UP001500738"/>
    </source>
</evidence>
<dbReference type="EMBL" id="BAAAFE010000009">
    <property type="protein sequence ID" value="GAA0866128.1"/>
    <property type="molecule type" value="Genomic_DNA"/>
</dbReference>
<keyword evidence="6" id="KW-1185">Reference proteome</keyword>
<dbReference type="PIRSF" id="PIRSF006232">
    <property type="entry name" value="Pirin"/>
    <property type="match status" value="1"/>
</dbReference>
<dbReference type="InterPro" id="IPR003829">
    <property type="entry name" value="Pirin_N_dom"/>
</dbReference>
<feature type="domain" description="Quercetin 2,3-dioxygenase C-terminal cupin" evidence="4">
    <location>
        <begin position="192"/>
        <end position="271"/>
    </location>
</feature>
<sequence>METMIFHLRYFRNDPKAYFVLNTRARSGTNAGKAAPGKDKAMIDIRKFDTLGHANHGWLDARHHFSFADYYEPARMGWGALRVWNDDAIAAQSGFPAHPHRDMEIITYVRSGAISHRDSMGNAGRTAAGDVQVMSAGTGVMHSEFNLEDEETTLFQIWIMPTQEGGNPGWGQREFPKADRSGRFVTLASGIEGDDDALPIRADARVAAATVEAGEKLAYDLGPGRHAYLVAAKGRIRVNGQDADPRDGIAIRDVGTIEVEALDDAELVLVDSL</sequence>
<dbReference type="PANTHER" id="PTHR43212">
    <property type="entry name" value="QUERCETIN 2,3-DIOXYGENASE"/>
    <property type="match status" value="1"/>
</dbReference>
<dbReference type="InterPro" id="IPR014710">
    <property type="entry name" value="RmlC-like_jellyroll"/>
</dbReference>
<reference evidence="5 6" key="1">
    <citation type="journal article" date="2019" name="Int. J. Syst. Evol. Microbiol.">
        <title>The Global Catalogue of Microorganisms (GCM) 10K type strain sequencing project: providing services to taxonomists for standard genome sequencing and annotation.</title>
        <authorList>
            <consortium name="The Broad Institute Genomics Platform"/>
            <consortium name="The Broad Institute Genome Sequencing Center for Infectious Disease"/>
            <person name="Wu L."/>
            <person name="Ma J."/>
        </authorList>
    </citation>
    <scope>NUCLEOTIDE SEQUENCE [LARGE SCALE GENOMIC DNA]</scope>
    <source>
        <strain evidence="5 6">JCM 15910</strain>
    </source>
</reference>
<dbReference type="InterPro" id="IPR011051">
    <property type="entry name" value="RmlC_Cupin_sf"/>
</dbReference>